<evidence type="ECO:0000256" key="1">
    <source>
        <dbReference type="SAM" id="MobiDB-lite"/>
    </source>
</evidence>
<keyword evidence="2" id="KW-0614">Plasmid</keyword>
<name>A0A345IM56_9DEIO</name>
<reference evidence="2 3" key="1">
    <citation type="submission" date="2018-07" db="EMBL/GenBank/DDBJ databases">
        <title>Complete Genome and Methylome Analysis of Deinococcus wulumuqiensis NEB 479.</title>
        <authorList>
            <person name="Fomenkov A."/>
            <person name="Luyten Y."/>
            <person name="Vincze T."/>
            <person name="Anton B.P."/>
            <person name="Clark T."/>
            <person name="Roberts R.J."/>
            <person name="Morgan R.D."/>
        </authorList>
    </citation>
    <scope>NUCLEOTIDE SEQUENCE [LARGE SCALE GENOMIC DNA]</scope>
    <source>
        <strain evidence="2 3">NEB 479</strain>
        <plasmid evidence="3">Plasmid pdrdi</plasmid>
    </source>
</reference>
<evidence type="ECO:0000313" key="2">
    <source>
        <dbReference type="EMBL" id="AXH00779.1"/>
    </source>
</evidence>
<dbReference type="AlphaFoldDB" id="A0A345IM56"/>
<dbReference type="Proteomes" id="UP000253744">
    <property type="component" value="Plasmid pDrdI"/>
</dbReference>
<organism evidence="2 3">
    <name type="scientific">Deinococcus wulumuqiensis</name>
    <dbReference type="NCBI Taxonomy" id="980427"/>
    <lineage>
        <taxon>Bacteria</taxon>
        <taxon>Thermotogati</taxon>
        <taxon>Deinococcota</taxon>
        <taxon>Deinococci</taxon>
        <taxon>Deinococcales</taxon>
        <taxon>Deinococcaceae</taxon>
        <taxon>Deinococcus</taxon>
    </lineage>
</organism>
<dbReference type="EMBL" id="CP031163">
    <property type="protein sequence ID" value="AXH00779.1"/>
    <property type="molecule type" value="Genomic_DNA"/>
</dbReference>
<dbReference type="KEGG" id="dwu:DVJ83_16725"/>
<proteinExistence type="predicted"/>
<geneLocation type="plasmid" evidence="3">
    <name>pdrdi</name>
</geneLocation>
<evidence type="ECO:0000313" key="3">
    <source>
        <dbReference type="Proteomes" id="UP000253744"/>
    </source>
</evidence>
<sequence>MPQAASGLPLAERLLQGLAALSDMNGCTVFIDFKHKVTFGFEWDADGHYNLHGLAEETRRLDPHWLPSVIAAVENWTYHTCMIRGPRAMEPHAEYWWDTERLMEELGEEIYRIPEPQRTKLALKYARRKGLPHIKLIQDQTPHRYYVPEYKDDEIVERTRSLGLHPDAPAWIPSVARLLEELQTATAKLPDGDDFLETMLYSPMSGVIGVVPEKQCFVAELSNEYMEMHWQSGEESPQQVITLEGKPHLPDPVPESGPRAGRGGQEAARIARQPVRDLALPRGRASRRHGLPTRVWAESPPFQGWDG</sequence>
<protein>
    <submittedName>
        <fullName evidence="2">Uncharacterized protein</fullName>
    </submittedName>
</protein>
<feature type="region of interest" description="Disordered" evidence="1">
    <location>
        <begin position="245"/>
        <end position="307"/>
    </location>
</feature>
<accession>A0A345IM56</accession>
<gene>
    <name evidence="2" type="ORF">DVJ83_16725</name>
</gene>